<evidence type="ECO:0000313" key="1">
    <source>
        <dbReference type="EMBL" id="ARQ99261.1"/>
    </source>
</evidence>
<dbReference type="AlphaFoldDB" id="A0A1X9SSP9"/>
<dbReference type="EMBL" id="CP018788">
    <property type="protein sequence ID" value="ARQ99261.1"/>
    <property type="molecule type" value="Genomic_DNA"/>
</dbReference>
<dbReference type="SUPFAM" id="SSF82866">
    <property type="entry name" value="Multidrug efflux transporter AcrB transmembrane domain"/>
    <property type="match status" value="1"/>
</dbReference>
<gene>
    <name evidence="1" type="ORF">CIGN_0978</name>
</gene>
<protein>
    <submittedName>
        <fullName evidence="1">Membrane protein, putative transporter</fullName>
    </submittedName>
</protein>
<proteinExistence type="predicted"/>
<evidence type="ECO:0000313" key="2">
    <source>
        <dbReference type="Proteomes" id="UP000194309"/>
    </source>
</evidence>
<dbReference type="Proteomes" id="UP000194309">
    <property type="component" value="Chromosome"/>
</dbReference>
<reference evidence="1 2" key="1">
    <citation type="journal article" date="2017" name="Genome Biol. Evol.">
        <title>Comparative Genomic Analysis Identifies a Campylobacter Clade Deficient in Selenium Metabolism.</title>
        <authorList>
            <person name="Miller W.G."/>
            <person name="Yee E."/>
            <person name="Lopes B.S."/>
            <person name="Chapman M.H."/>
            <person name="Huynh S."/>
            <person name="Bono J.L."/>
            <person name="Parker C.T."/>
            <person name="Strachan N.J.C."/>
            <person name="Forbes K.J."/>
        </authorList>
    </citation>
    <scope>NUCLEOTIDE SEQUENCE [LARGE SCALE GENOMIC DNA]</scope>
    <source>
        <strain evidence="1 2">NCTC 13003</strain>
    </source>
</reference>
<dbReference type="STRING" id="1660064.CIGN_0978"/>
<accession>A0A381D9G3</accession>
<organism evidence="1 2">
    <name type="scientific">Campylobacter devanensis</name>
    <dbReference type="NCBI Taxonomy" id="3161138"/>
    <lineage>
        <taxon>Bacteria</taxon>
        <taxon>Pseudomonadati</taxon>
        <taxon>Campylobacterota</taxon>
        <taxon>Epsilonproteobacteria</taxon>
        <taxon>Campylobacterales</taxon>
        <taxon>Campylobacteraceae</taxon>
        <taxon>Campylobacter</taxon>
    </lineage>
</organism>
<dbReference type="KEGG" id="cdev:CIGN_0978"/>
<accession>A0A1X9SSP9</accession>
<dbReference type="OrthoDB" id="5361668at2"/>
<keyword evidence="2" id="KW-1185">Reference proteome</keyword>
<sequence>MVGIILFGTFVGVAIMLLVGVSFNIFTIFGFILASTIGVDYVLFASNLNLALRERYFGIILASLTSIISFGMLGFSNTYAVFSFGVSTALCMFLLAYFTLLYATYNSKIK</sequence>
<name>A0A1X9SSP9_9BACT</name>